<dbReference type="InterPro" id="IPR036282">
    <property type="entry name" value="Glutathione-S-Trfase_C_sf"/>
</dbReference>
<dbReference type="CDD" id="cd03051">
    <property type="entry name" value="GST_N_GTT2_like"/>
    <property type="match status" value="1"/>
</dbReference>
<dbReference type="InterPro" id="IPR036249">
    <property type="entry name" value="Thioredoxin-like_sf"/>
</dbReference>
<name>A0A1H2SCE7_9RHOB</name>
<evidence type="ECO:0000259" key="1">
    <source>
        <dbReference type="PROSITE" id="PS50404"/>
    </source>
</evidence>
<dbReference type="Proteomes" id="UP000199118">
    <property type="component" value="Unassembled WGS sequence"/>
</dbReference>
<dbReference type="SUPFAM" id="SSF47616">
    <property type="entry name" value="GST C-terminal domain-like"/>
    <property type="match status" value="1"/>
</dbReference>
<dbReference type="GO" id="GO:0016740">
    <property type="term" value="F:transferase activity"/>
    <property type="evidence" value="ECO:0007669"/>
    <property type="project" value="UniProtKB-KW"/>
</dbReference>
<dbReference type="SFLD" id="SFLDS00019">
    <property type="entry name" value="Glutathione_Transferase_(cytos"/>
    <property type="match status" value="1"/>
</dbReference>
<dbReference type="PROSITE" id="PS50404">
    <property type="entry name" value="GST_NTER"/>
    <property type="match status" value="1"/>
</dbReference>
<dbReference type="InterPro" id="IPR004046">
    <property type="entry name" value="GST_C"/>
</dbReference>
<evidence type="ECO:0000313" key="4">
    <source>
        <dbReference type="Proteomes" id="UP000199118"/>
    </source>
</evidence>
<dbReference type="PANTHER" id="PTHR44051:SF8">
    <property type="entry name" value="GLUTATHIONE S-TRANSFERASE GSTA"/>
    <property type="match status" value="1"/>
</dbReference>
<feature type="domain" description="GST C-terminal" evidence="2">
    <location>
        <begin position="107"/>
        <end position="227"/>
    </location>
</feature>
<dbReference type="InterPro" id="IPR034345">
    <property type="entry name" value="Gtt2-like_N"/>
</dbReference>
<proteinExistence type="predicted"/>
<dbReference type="Pfam" id="PF13409">
    <property type="entry name" value="GST_N_2"/>
    <property type="match status" value="1"/>
</dbReference>
<keyword evidence="4" id="KW-1185">Reference proteome</keyword>
<reference evidence="3 4" key="1">
    <citation type="submission" date="2016-10" db="EMBL/GenBank/DDBJ databases">
        <authorList>
            <person name="de Groot N.N."/>
        </authorList>
    </citation>
    <scope>NUCLEOTIDE SEQUENCE [LARGE SCALE GENOMIC DNA]</scope>
    <source>
        <strain evidence="3 4">DSM 17890</strain>
    </source>
</reference>
<dbReference type="AlphaFoldDB" id="A0A1H2SCE7"/>
<evidence type="ECO:0000259" key="2">
    <source>
        <dbReference type="PROSITE" id="PS50405"/>
    </source>
</evidence>
<evidence type="ECO:0000313" key="3">
    <source>
        <dbReference type="EMBL" id="SDW29321.1"/>
    </source>
</evidence>
<organism evidence="3 4">
    <name type="scientific">Albimonas donghaensis</name>
    <dbReference type="NCBI Taxonomy" id="356660"/>
    <lineage>
        <taxon>Bacteria</taxon>
        <taxon>Pseudomonadati</taxon>
        <taxon>Pseudomonadota</taxon>
        <taxon>Alphaproteobacteria</taxon>
        <taxon>Rhodobacterales</taxon>
        <taxon>Paracoccaceae</taxon>
        <taxon>Albimonas</taxon>
    </lineage>
</organism>
<accession>A0A1H2SCE7</accession>
<dbReference type="EMBL" id="FNMZ01000001">
    <property type="protein sequence ID" value="SDW29321.1"/>
    <property type="molecule type" value="Genomic_DNA"/>
</dbReference>
<dbReference type="Pfam" id="PF00043">
    <property type="entry name" value="GST_C"/>
    <property type="match status" value="1"/>
</dbReference>
<dbReference type="Gene3D" id="3.40.30.10">
    <property type="entry name" value="Glutaredoxin"/>
    <property type="match status" value="1"/>
</dbReference>
<dbReference type="STRING" id="356660.SAMN05444336_101622"/>
<dbReference type="Gene3D" id="1.20.1050.10">
    <property type="match status" value="1"/>
</dbReference>
<keyword evidence="3" id="KW-0808">Transferase</keyword>
<protein>
    <submittedName>
        <fullName evidence="3">Glutathione S-transferase</fullName>
    </submittedName>
</protein>
<sequence length="227" mass="25098">MTDAPTPATPASAPASALPRPVRMITCSTAPNPRRVDIFLAEKGVDVPRTEIELATRAHYAPEHLARFGTHHLPALELTDGETLTETLAICRYFEALHPEPNLMGRDGFEAAKIEQWVRRTEMLVAMPLFYVFRHTHPAMATLEAQVPALAEAHRPRLADGLDLLNRRLTASAYIAGDRFTIADIVAYTTLDFAKVAKVRPDDSHTGTLRWMAELAARPSCARPKRG</sequence>
<dbReference type="SUPFAM" id="SSF52833">
    <property type="entry name" value="Thioredoxin-like"/>
    <property type="match status" value="1"/>
</dbReference>
<dbReference type="InterPro" id="IPR010987">
    <property type="entry name" value="Glutathione-S-Trfase_C-like"/>
</dbReference>
<dbReference type="RefSeq" id="WP_218133328.1">
    <property type="nucleotide sequence ID" value="NZ_FNMZ01000001.1"/>
</dbReference>
<dbReference type="SFLD" id="SFLDG00358">
    <property type="entry name" value="Main_(cytGST)"/>
    <property type="match status" value="1"/>
</dbReference>
<dbReference type="PROSITE" id="PS50405">
    <property type="entry name" value="GST_CTER"/>
    <property type="match status" value="1"/>
</dbReference>
<feature type="domain" description="GST N-terminal" evidence="1">
    <location>
        <begin position="20"/>
        <end position="102"/>
    </location>
</feature>
<gene>
    <name evidence="3" type="ORF">SAMN05444336_101622</name>
</gene>
<dbReference type="InterPro" id="IPR004045">
    <property type="entry name" value="Glutathione_S-Trfase_N"/>
</dbReference>
<dbReference type="PANTHER" id="PTHR44051">
    <property type="entry name" value="GLUTATHIONE S-TRANSFERASE-RELATED"/>
    <property type="match status" value="1"/>
</dbReference>
<dbReference type="InterPro" id="IPR040079">
    <property type="entry name" value="Glutathione_S-Trfase"/>
</dbReference>